<dbReference type="STRING" id="28066.RF819_02785"/>
<dbReference type="Gene3D" id="3.30.420.240">
    <property type="match status" value="1"/>
</dbReference>
<feature type="compositionally biased region" description="Pro residues" evidence="4">
    <location>
        <begin position="72"/>
        <end position="81"/>
    </location>
</feature>
<dbReference type="Pfam" id="PF14890">
    <property type="entry name" value="Intein_splicing"/>
    <property type="match status" value="1"/>
</dbReference>
<evidence type="ECO:0000256" key="3">
    <source>
        <dbReference type="ARBA" id="ARBA00023000"/>
    </source>
</evidence>
<organism evidence="7 8">
    <name type="scientific">Rhodoferax fermentans</name>
    <dbReference type="NCBI Taxonomy" id="28066"/>
    <lineage>
        <taxon>Bacteria</taxon>
        <taxon>Pseudomonadati</taxon>
        <taxon>Pseudomonadota</taxon>
        <taxon>Betaproteobacteria</taxon>
        <taxon>Burkholderiales</taxon>
        <taxon>Comamonadaceae</taxon>
        <taxon>Rhodoferax</taxon>
    </lineage>
</organism>
<dbReference type="Pfam" id="PF17289">
    <property type="entry name" value="Terminase_6C"/>
    <property type="match status" value="1"/>
</dbReference>
<evidence type="ECO:0000313" key="8">
    <source>
        <dbReference type="Proteomes" id="UP000190750"/>
    </source>
</evidence>
<dbReference type="SUPFAM" id="SSF51294">
    <property type="entry name" value="Hedgehog/intein (Hint) domain"/>
    <property type="match status" value="1"/>
</dbReference>
<dbReference type="Gene3D" id="2.170.16.10">
    <property type="entry name" value="Hedgehog/Intein (Hint) domain"/>
    <property type="match status" value="2"/>
</dbReference>
<feature type="domain" description="Hint" evidence="6">
    <location>
        <begin position="296"/>
        <end position="394"/>
    </location>
</feature>
<dbReference type="CDD" id="cd00081">
    <property type="entry name" value="Hint"/>
    <property type="match status" value="1"/>
</dbReference>
<sequence length="887" mass="98323">MSSPRRSTKFVCKHCGEKRPPTLFPRDNDTECTDCLAKLAADAENTLESPEPVAPPPKKRTPSLKITAVPPEETPQTPPPGLENASTGEVFISPGPLSGVEKEIAARTLARRRLLAFIKRFRPKYDAGWVHQDICRRLEKFVADVEAGLEPRLLLMMPVRHGKSEIASRHFAPWVLGKHPDWEIIAASGAQSLAMSFSRYIRDLVRDPAYQSVFEHMRLDPSSQSVENWNTTYGGGYLAAGIGTMITGRGAHILVIDDPVKDAEAADSQVIRDAVWEWYMSTALTRLAPGGGVLGIMCMTGDTPVLMADGSQRRLDTLKPADEIATYARGTLARTTVAAIKSSRRDSVYRILTNSGRIVRANQRHPFLTVAPNGEVSWTRLKNLTTALKIVTVKGSGANGEALRALPRGASSLPCAADFAQVTIPKNAGQMDTVQALTMPSHDATRVSNTDTASQTRTTTPCTSTRKAAARFVGSLLKRAIRLLTGSTSSPSTIVTTQEKSEDSCATTAMPESDTLLLSQWHLPPLGISDFTLERVVSVELDGVEEVFDVQVNDTENFIANGLVSHNTWWNEDDWAGRIQQVMATGDGDTFEIVKYPAINDQGDEYILPDDTIEQFPPGTTPPEGSKLTRLMNSALHPARYTFEMLKKRMANYYALGQQRWWAALYQQNPTPEDGSFFTKDMFIEYVHAPQRHGRIVYQAWDFAITENQKSDYTVGITVLVDEYDNMYVLDVWRFKTDDGIELGTAVQSYAKLWNADQIAVEDGQIWKSIKANFSKACEMAKHYPSYEVITPLTDKRTRAQPARGRMQQKKIQFPSRAPWYAEFKKELLRFQAGGKHDDQVDALAHVVRLATTHAAPKGPPKPKMPESWKTKLMKQLRGGGASHMAA</sequence>
<dbReference type="Proteomes" id="UP000190750">
    <property type="component" value="Unassembled WGS sequence"/>
</dbReference>
<dbReference type="AlphaFoldDB" id="A0A1T1AP39"/>
<feature type="domain" description="Hint" evidence="5">
    <location>
        <begin position="528"/>
        <end position="573"/>
    </location>
</feature>
<dbReference type="EMBL" id="MTJN01000002">
    <property type="protein sequence ID" value="OOV05775.1"/>
    <property type="molecule type" value="Genomic_DNA"/>
</dbReference>
<dbReference type="InterPro" id="IPR006141">
    <property type="entry name" value="Intein_N"/>
</dbReference>
<keyword evidence="3" id="KW-0651">Protein splicing</keyword>
<accession>A0A1T1AP39</accession>
<dbReference type="PRINTS" id="PR00379">
    <property type="entry name" value="INTEIN"/>
</dbReference>
<evidence type="ECO:0000256" key="4">
    <source>
        <dbReference type="SAM" id="MobiDB-lite"/>
    </source>
</evidence>
<gene>
    <name evidence="7" type="ORF">RF819_02785</name>
</gene>
<evidence type="ECO:0000256" key="2">
    <source>
        <dbReference type="ARBA" id="ARBA00022813"/>
    </source>
</evidence>
<dbReference type="InterPro" id="IPR003587">
    <property type="entry name" value="Hint_dom_N"/>
</dbReference>
<evidence type="ECO:0000256" key="1">
    <source>
        <dbReference type="ARBA" id="ARBA00022612"/>
    </source>
</evidence>
<reference evidence="7 8" key="1">
    <citation type="submission" date="2017-01" db="EMBL/GenBank/DDBJ databases">
        <title>Genome sequencing of Rhodoferax fermentans JCM 7819.</title>
        <authorList>
            <person name="Kim Y.J."/>
            <person name="Farh M.E.-A."/>
            <person name="Yang D.-C."/>
        </authorList>
    </citation>
    <scope>NUCLEOTIDE SEQUENCE [LARGE SCALE GENOMIC DNA]</scope>
    <source>
        <strain evidence="7 8">JCM 7819</strain>
    </source>
</reference>
<dbReference type="GO" id="GO:0016539">
    <property type="term" value="P:intein-mediated protein splicing"/>
    <property type="evidence" value="ECO:0007669"/>
    <property type="project" value="InterPro"/>
</dbReference>
<dbReference type="InterPro" id="IPR003586">
    <property type="entry name" value="Hint_dom_C"/>
</dbReference>
<evidence type="ECO:0000259" key="6">
    <source>
        <dbReference type="SMART" id="SM00306"/>
    </source>
</evidence>
<dbReference type="InterPro" id="IPR035421">
    <property type="entry name" value="Terminase_6C"/>
</dbReference>
<dbReference type="RefSeq" id="WP_078363557.1">
    <property type="nucleotide sequence ID" value="NZ_MTJN01000002.1"/>
</dbReference>
<dbReference type="InterPro" id="IPR036844">
    <property type="entry name" value="Hint_dom_sf"/>
</dbReference>
<protein>
    <submittedName>
        <fullName evidence="7">Uncharacterized protein</fullName>
    </submittedName>
</protein>
<evidence type="ECO:0000259" key="5">
    <source>
        <dbReference type="SMART" id="SM00305"/>
    </source>
</evidence>
<name>A0A1T1AP39_RHOFE</name>
<keyword evidence="1" id="KW-1188">Viral release from host cell</keyword>
<dbReference type="Pfam" id="PF03237">
    <property type="entry name" value="Terminase_6N"/>
    <property type="match status" value="1"/>
</dbReference>
<dbReference type="PROSITE" id="PS50817">
    <property type="entry name" value="INTEIN_N_TER"/>
    <property type="match status" value="1"/>
</dbReference>
<dbReference type="SMART" id="SM00305">
    <property type="entry name" value="HintC"/>
    <property type="match status" value="1"/>
</dbReference>
<dbReference type="NCBIfam" id="TIGR01443">
    <property type="entry name" value="intein_Cterm"/>
    <property type="match status" value="1"/>
</dbReference>
<dbReference type="OrthoDB" id="9771580at2"/>
<feature type="region of interest" description="Disordered" evidence="4">
    <location>
        <begin position="43"/>
        <end position="85"/>
    </location>
</feature>
<dbReference type="PROSITE" id="PS50818">
    <property type="entry name" value="INTEIN_C_TER"/>
    <property type="match status" value="1"/>
</dbReference>
<keyword evidence="2" id="KW-0068">Autocatalytic cleavage</keyword>
<proteinExistence type="predicted"/>
<comment type="caution">
    <text evidence="7">The sequence shown here is derived from an EMBL/GenBank/DDBJ whole genome shotgun (WGS) entry which is preliminary data.</text>
</comment>
<dbReference type="SMART" id="SM00306">
    <property type="entry name" value="HintN"/>
    <property type="match status" value="1"/>
</dbReference>
<dbReference type="InterPro" id="IPR030934">
    <property type="entry name" value="Intein_C"/>
</dbReference>
<evidence type="ECO:0000313" key="7">
    <source>
        <dbReference type="EMBL" id="OOV05775.1"/>
    </source>
</evidence>
<dbReference type="InterPro" id="IPR006142">
    <property type="entry name" value="INTEIN"/>
</dbReference>
<keyword evidence="8" id="KW-1185">Reference proteome</keyword>